<dbReference type="SMART" id="SM00546">
    <property type="entry name" value="CUE"/>
    <property type="match status" value="1"/>
</dbReference>
<dbReference type="PANTHER" id="PTHR21494">
    <property type="entry name" value="ACTIVATING SIGNAL COINTEGRATOR 1 COMPLEX SUBUNIT 2 ASC-1 COMPLEX SUBUNIT P100"/>
    <property type="match status" value="1"/>
</dbReference>
<organism evidence="1 2">
    <name type="scientific">Lepeophtheirus salmonis</name>
    <name type="common">Salmon louse</name>
    <name type="synonym">Caligus salmonis</name>
    <dbReference type="NCBI Taxonomy" id="72036"/>
    <lineage>
        <taxon>Eukaryota</taxon>
        <taxon>Metazoa</taxon>
        <taxon>Ecdysozoa</taxon>
        <taxon>Arthropoda</taxon>
        <taxon>Crustacea</taxon>
        <taxon>Multicrustacea</taxon>
        <taxon>Hexanauplia</taxon>
        <taxon>Copepoda</taxon>
        <taxon>Siphonostomatoida</taxon>
        <taxon>Caligidae</taxon>
        <taxon>Lepeophtheirus</taxon>
    </lineage>
</organism>
<reference evidence="1" key="1">
    <citation type="submission" date="2021-02" db="EMBL/GenBank/DDBJ databases">
        <authorList>
            <person name="Bekaert M."/>
        </authorList>
    </citation>
    <scope>NUCLEOTIDE SEQUENCE</scope>
    <source>
        <strain evidence="1">IoA-00</strain>
    </source>
</reference>
<dbReference type="GO" id="GO:0043130">
    <property type="term" value="F:ubiquitin binding"/>
    <property type="evidence" value="ECO:0007669"/>
    <property type="project" value="InterPro"/>
</dbReference>
<dbReference type="EMBL" id="HG994580">
    <property type="protein sequence ID" value="CAF2766179.1"/>
    <property type="molecule type" value="Genomic_DNA"/>
</dbReference>
<dbReference type="PROSITE" id="PS51140">
    <property type="entry name" value="CUE"/>
    <property type="match status" value="1"/>
</dbReference>
<dbReference type="CDD" id="cd14364">
    <property type="entry name" value="CUE_ASCC2"/>
    <property type="match status" value="1"/>
</dbReference>
<dbReference type="OrthoDB" id="5577209at2759"/>
<gene>
    <name evidence="1" type="ORF">LSAA_1966</name>
</gene>
<dbReference type="InterPro" id="IPR052586">
    <property type="entry name" value="ASCC2"/>
</dbReference>
<proteinExistence type="predicted"/>
<sequence>MTTRCWSKFHPWRDDESKWIENSEYVEEDLKYLLGLEVDEFWSTVNDFHCNELLDSCLTGFPRSQDELILYSKQAKSILDKLYRRVFLVFLRLSTHKEKPFKSTDEFGKPPKYIRNPCIKNSTQTAKKARHFLINSVHLIIEINLLRGASPSSSMDSNNKSTSELFHEYQDLLLHFVSEENFIVDYDTKFPVSEDLKLLQSMDPNLDIQAIEYILRGVSLGRDNLTKRIIMRSEIDHAKISVNSTVLTVKETLPELGEGFILKCLEYYEDDPMKVVNALFEENLPPHLNEMDRSLELAPTPAPASAQPKRKTKNECNS</sequence>
<keyword evidence="2" id="KW-1185">Reference proteome</keyword>
<dbReference type="SUPFAM" id="SSF46934">
    <property type="entry name" value="UBA-like"/>
    <property type="match status" value="1"/>
</dbReference>
<dbReference type="Proteomes" id="UP000675881">
    <property type="component" value="Chromosome 1"/>
</dbReference>
<protein>
    <submittedName>
        <fullName evidence="1">ASCC2</fullName>
    </submittedName>
</protein>
<dbReference type="AlphaFoldDB" id="A0A7R8H0A3"/>
<dbReference type="Gene3D" id="1.10.8.10">
    <property type="entry name" value="DNA helicase RuvA subunit, C-terminal domain"/>
    <property type="match status" value="1"/>
</dbReference>
<dbReference type="PANTHER" id="PTHR21494:SF0">
    <property type="entry name" value="ACTIVATING SIGNAL COINTEGRATOR 1 COMPLEX SUBUNIT 2"/>
    <property type="match status" value="1"/>
</dbReference>
<dbReference type="InterPro" id="IPR009060">
    <property type="entry name" value="UBA-like_sf"/>
</dbReference>
<evidence type="ECO:0000313" key="1">
    <source>
        <dbReference type="EMBL" id="CAF2766179.1"/>
    </source>
</evidence>
<dbReference type="InterPro" id="IPR003892">
    <property type="entry name" value="CUE"/>
</dbReference>
<accession>A0A7R8H0A3</accession>
<name>A0A7R8H0A3_LEPSM</name>
<evidence type="ECO:0000313" key="2">
    <source>
        <dbReference type="Proteomes" id="UP000675881"/>
    </source>
</evidence>
<dbReference type="InterPro" id="IPR041800">
    <property type="entry name" value="ASCC2_CUE"/>
</dbReference>